<protein>
    <recommendedName>
        <fullName evidence="9">Probable endonuclease 4</fullName>
        <ecNumber evidence="9">3.1.21.2</ecNumber>
    </recommendedName>
    <alternativeName>
        <fullName evidence="9">Endodeoxyribonuclease IV</fullName>
    </alternativeName>
    <alternativeName>
        <fullName evidence="9">Endonuclease IV</fullName>
    </alternativeName>
</protein>
<dbReference type="InterPro" id="IPR013022">
    <property type="entry name" value="Xyl_isomerase-like_TIM-brl"/>
</dbReference>
<dbReference type="NCBIfam" id="TIGR00587">
    <property type="entry name" value="nfo"/>
    <property type="match status" value="1"/>
</dbReference>
<feature type="binding site" evidence="9">
    <location>
        <position position="181"/>
    </location>
    <ligand>
        <name>Zn(2+)</name>
        <dbReference type="ChEBI" id="CHEBI:29105"/>
        <label>3</label>
    </ligand>
</feature>
<keyword evidence="7 9" id="KW-0862">Zinc</keyword>
<dbReference type="PROSITE" id="PS00731">
    <property type="entry name" value="AP_NUCLEASE_F2_3"/>
    <property type="match status" value="1"/>
</dbReference>
<dbReference type="RefSeq" id="WP_246120259.1">
    <property type="nucleotide sequence ID" value="NZ_SJPF01000009.1"/>
</dbReference>
<dbReference type="EC" id="3.1.21.2" evidence="9"/>
<dbReference type="Proteomes" id="UP000318878">
    <property type="component" value="Unassembled WGS sequence"/>
</dbReference>
<comment type="cofactor">
    <cofactor evidence="9">
        <name>Zn(2+)</name>
        <dbReference type="ChEBI" id="CHEBI:29105"/>
    </cofactor>
    <text evidence="9">Binds 3 Zn(2+) ions.</text>
</comment>
<comment type="caution">
    <text evidence="11">The sequence shown here is derived from an EMBL/GenBank/DDBJ whole genome shotgun (WGS) entry which is preliminary data.</text>
</comment>
<gene>
    <name evidence="9 11" type="primary">nfo</name>
    <name evidence="11" type="ORF">Enr8_51100</name>
</gene>
<comment type="catalytic activity">
    <reaction evidence="9">
        <text>Endonucleolytic cleavage to 5'-phosphooligonucleotide end-products.</text>
        <dbReference type="EC" id="3.1.21.2"/>
    </reaction>
</comment>
<dbReference type="AlphaFoldDB" id="A0A5C5UTW4"/>
<evidence type="ECO:0000256" key="4">
    <source>
        <dbReference type="ARBA" id="ARBA00022759"/>
    </source>
</evidence>
<evidence type="ECO:0000256" key="2">
    <source>
        <dbReference type="ARBA" id="ARBA00022722"/>
    </source>
</evidence>
<keyword evidence="4 9" id="KW-0255">Endonuclease</keyword>
<dbReference type="CDD" id="cd00019">
    <property type="entry name" value="AP2Ec"/>
    <property type="match status" value="1"/>
</dbReference>
<comment type="function">
    <text evidence="9">Endonuclease IV plays a role in DNA repair. It cleaves phosphodiester bonds at apurinic or apyrimidinic (AP) sites, generating a 3'-hydroxyl group and a 5'-terminal sugar phosphate.</text>
</comment>
<feature type="binding site" evidence="9">
    <location>
        <position position="228"/>
    </location>
    <ligand>
        <name>Zn(2+)</name>
        <dbReference type="ChEBI" id="CHEBI:29105"/>
        <label>3</label>
    </ligand>
</feature>
<dbReference type="GO" id="GO:0008270">
    <property type="term" value="F:zinc ion binding"/>
    <property type="evidence" value="ECO:0007669"/>
    <property type="project" value="UniProtKB-UniRule"/>
</dbReference>
<dbReference type="GO" id="GO:0008081">
    <property type="term" value="F:phosphoric diester hydrolase activity"/>
    <property type="evidence" value="ECO:0007669"/>
    <property type="project" value="TreeGrafter"/>
</dbReference>
<dbReference type="PROSITE" id="PS51432">
    <property type="entry name" value="AP_NUCLEASE_F2_4"/>
    <property type="match status" value="1"/>
</dbReference>
<evidence type="ECO:0000259" key="10">
    <source>
        <dbReference type="Pfam" id="PF01261"/>
    </source>
</evidence>
<proteinExistence type="inferred from homology"/>
<feature type="binding site" evidence="9">
    <location>
        <position position="230"/>
    </location>
    <ligand>
        <name>Zn(2+)</name>
        <dbReference type="ChEBI" id="CHEBI:29105"/>
        <label>3</label>
    </ligand>
</feature>
<feature type="binding site" evidence="9">
    <location>
        <position position="215"/>
    </location>
    <ligand>
        <name>Zn(2+)</name>
        <dbReference type="ChEBI" id="CHEBI:29105"/>
        <label>2</label>
    </ligand>
</feature>
<dbReference type="GO" id="GO:0003906">
    <property type="term" value="F:DNA-(apurinic or apyrimidinic site) endonuclease activity"/>
    <property type="evidence" value="ECO:0007669"/>
    <property type="project" value="TreeGrafter"/>
</dbReference>
<keyword evidence="2 9" id="KW-0540">Nuclease</keyword>
<dbReference type="HAMAP" id="MF_00152">
    <property type="entry name" value="Nfo"/>
    <property type="match status" value="1"/>
</dbReference>
<dbReference type="SUPFAM" id="SSF51658">
    <property type="entry name" value="Xylose isomerase-like"/>
    <property type="match status" value="1"/>
</dbReference>
<name>A0A5C5UTW4_9BACT</name>
<evidence type="ECO:0000313" key="12">
    <source>
        <dbReference type="Proteomes" id="UP000318878"/>
    </source>
</evidence>
<dbReference type="FunFam" id="3.20.20.150:FF:000001">
    <property type="entry name" value="Probable endonuclease 4"/>
    <property type="match status" value="1"/>
</dbReference>
<dbReference type="PROSITE" id="PS00730">
    <property type="entry name" value="AP_NUCLEASE_F2_2"/>
    <property type="match status" value="1"/>
</dbReference>
<evidence type="ECO:0000313" key="11">
    <source>
        <dbReference type="EMBL" id="TWT29309.1"/>
    </source>
</evidence>
<evidence type="ECO:0000256" key="1">
    <source>
        <dbReference type="ARBA" id="ARBA00005340"/>
    </source>
</evidence>
<evidence type="ECO:0000256" key="8">
    <source>
        <dbReference type="ARBA" id="ARBA00023204"/>
    </source>
</evidence>
<feature type="binding site" evidence="9">
    <location>
        <position position="144"/>
    </location>
    <ligand>
        <name>Zn(2+)</name>
        <dbReference type="ChEBI" id="CHEBI:29105"/>
        <label>1</label>
    </ligand>
</feature>
<feature type="domain" description="Xylose isomerase-like TIM barrel" evidence="10">
    <location>
        <begin position="19"/>
        <end position="265"/>
    </location>
</feature>
<keyword evidence="5 9" id="KW-0227">DNA damage</keyword>
<keyword evidence="6 9" id="KW-0378">Hydrolase</keyword>
<keyword evidence="3 9" id="KW-0479">Metal-binding</keyword>
<evidence type="ECO:0000256" key="5">
    <source>
        <dbReference type="ARBA" id="ARBA00022763"/>
    </source>
</evidence>
<feature type="binding site" evidence="9">
    <location>
        <position position="67"/>
    </location>
    <ligand>
        <name>Zn(2+)</name>
        <dbReference type="ChEBI" id="CHEBI:29105"/>
        <label>1</label>
    </ligand>
</feature>
<feature type="binding site" evidence="9">
    <location>
        <position position="107"/>
    </location>
    <ligand>
        <name>Zn(2+)</name>
        <dbReference type="ChEBI" id="CHEBI:29105"/>
        <label>1</label>
    </ligand>
</feature>
<keyword evidence="12" id="KW-1185">Reference proteome</keyword>
<evidence type="ECO:0000256" key="9">
    <source>
        <dbReference type="HAMAP-Rule" id="MF_00152"/>
    </source>
</evidence>
<feature type="binding site" evidence="9">
    <location>
        <position position="144"/>
    </location>
    <ligand>
        <name>Zn(2+)</name>
        <dbReference type="ChEBI" id="CHEBI:29105"/>
        <label>2</label>
    </ligand>
</feature>
<evidence type="ECO:0000256" key="3">
    <source>
        <dbReference type="ARBA" id="ARBA00022723"/>
    </source>
</evidence>
<feature type="binding site" evidence="9">
    <location>
        <position position="178"/>
    </location>
    <ligand>
        <name>Zn(2+)</name>
        <dbReference type="ChEBI" id="CHEBI:29105"/>
        <label>2</label>
    </ligand>
</feature>
<dbReference type="PROSITE" id="PS00729">
    <property type="entry name" value="AP_NUCLEASE_F2_1"/>
    <property type="match status" value="1"/>
</dbReference>
<evidence type="ECO:0000256" key="7">
    <source>
        <dbReference type="ARBA" id="ARBA00022833"/>
    </source>
</evidence>
<dbReference type="PANTHER" id="PTHR21445:SF0">
    <property type="entry name" value="APURINIC-APYRIMIDINIC ENDONUCLEASE"/>
    <property type="match status" value="1"/>
</dbReference>
<dbReference type="EMBL" id="SJPF01000009">
    <property type="protein sequence ID" value="TWT29309.1"/>
    <property type="molecule type" value="Genomic_DNA"/>
</dbReference>
<dbReference type="PANTHER" id="PTHR21445">
    <property type="entry name" value="ENDONUCLEASE IV ENDODEOXYRIBONUCLEASE IV"/>
    <property type="match status" value="1"/>
</dbReference>
<dbReference type="Pfam" id="PF01261">
    <property type="entry name" value="AP_endonuc_2"/>
    <property type="match status" value="1"/>
</dbReference>
<keyword evidence="8 9" id="KW-0234">DNA repair</keyword>
<dbReference type="GO" id="GO:0006284">
    <property type="term" value="P:base-excision repair"/>
    <property type="evidence" value="ECO:0007669"/>
    <property type="project" value="TreeGrafter"/>
</dbReference>
<organism evidence="11 12">
    <name type="scientific">Blastopirellula retiformator</name>
    <dbReference type="NCBI Taxonomy" id="2527970"/>
    <lineage>
        <taxon>Bacteria</taxon>
        <taxon>Pseudomonadati</taxon>
        <taxon>Planctomycetota</taxon>
        <taxon>Planctomycetia</taxon>
        <taxon>Pirellulales</taxon>
        <taxon>Pirellulaceae</taxon>
        <taxon>Blastopirellula</taxon>
    </lineage>
</organism>
<comment type="similarity">
    <text evidence="1 9">Belongs to the AP endonuclease 2 family.</text>
</comment>
<dbReference type="InterPro" id="IPR018246">
    <property type="entry name" value="AP_endonuc_F2_Zn_BS"/>
</dbReference>
<evidence type="ECO:0000256" key="6">
    <source>
        <dbReference type="ARBA" id="ARBA00022801"/>
    </source>
</evidence>
<dbReference type="GO" id="GO:0008833">
    <property type="term" value="F:deoxyribonuclease IV (phage-T4-induced) activity"/>
    <property type="evidence" value="ECO:0007669"/>
    <property type="project" value="UniProtKB-UniRule"/>
</dbReference>
<dbReference type="GO" id="GO:0003677">
    <property type="term" value="F:DNA binding"/>
    <property type="evidence" value="ECO:0007669"/>
    <property type="project" value="InterPro"/>
</dbReference>
<dbReference type="InterPro" id="IPR001719">
    <property type="entry name" value="AP_endonuc_2"/>
</dbReference>
<dbReference type="SMART" id="SM00518">
    <property type="entry name" value="AP2Ec"/>
    <property type="match status" value="1"/>
</dbReference>
<dbReference type="InterPro" id="IPR036237">
    <property type="entry name" value="Xyl_isomerase-like_sf"/>
</dbReference>
<reference evidence="11 12" key="1">
    <citation type="submission" date="2019-02" db="EMBL/GenBank/DDBJ databases">
        <title>Deep-cultivation of Planctomycetes and their phenomic and genomic characterization uncovers novel biology.</title>
        <authorList>
            <person name="Wiegand S."/>
            <person name="Jogler M."/>
            <person name="Boedeker C."/>
            <person name="Pinto D."/>
            <person name="Vollmers J."/>
            <person name="Rivas-Marin E."/>
            <person name="Kohn T."/>
            <person name="Peeters S.H."/>
            <person name="Heuer A."/>
            <person name="Rast P."/>
            <person name="Oberbeckmann S."/>
            <person name="Bunk B."/>
            <person name="Jeske O."/>
            <person name="Meyerdierks A."/>
            <person name="Storesund J.E."/>
            <person name="Kallscheuer N."/>
            <person name="Luecker S."/>
            <person name="Lage O.M."/>
            <person name="Pohl T."/>
            <person name="Merkel B.J."/>
            <person name="Hornburger P."/>
            <person name="Mueller R.-W."/>
            <person name="Bruemmer F."/>
            <person name="Labrenz M."/>
            <person name="Spormann A.M."/>
            <person name="Op Den Camp H."/>
            <person name="Overmann J."/>
            <person name="Amann R."/>
            <person name="Jetten M.S.M."/>
            <person name="Mascher T."/>
            <person name="Medema M.H."/>
            <person name="Devos D.P."/>
            <person name="Kaster A.-K."/>
            <person name="Ovreas L."/>
            <person name="Rohde M."/>
            <person name="Galperin M.Y."/>
            <person name="Jogler C."/>
        </authorList>
    </citation>
    <scope>NUCLEOTIDE SEQUENCE [LARGE SCALE GENOMIC DNA]</scope>
    <source>
        <strain evidence="11 12">Enr8</strain>
    </source>
</reference>
<sequence length="285" mass="31580">MPIFGAHMSIAGGYYKAVNAAADEAMGCVQLFTKNNNQWRAKDITDKDVKLFKDALAEKKIGHPLSHASYLINMGSPKTELWEKSRDAMIVELQRADMLGIPYVVVHPGAFVDSCEEEGIAAIIKALDEVIAATADLDSICLLETTAGQGSCLGHKFEHIAAMLDGVKQRDRVAVCLDTCHIFAAGYPLGTKQEYEATWKQFEELIGLDKLKAIHLNDSKKPLGSRVDRHEHIGQGCLGEEPFRLLVNDARFQNMPMYLETPKGEEKGETFDSRNLATLQWLMKA</sequence>
<dbReference type="Gene3D" id="3.20.20.150">
    <property type="entry name" value="Divalent-metal-dependent TIM barrel enzymes"/>
    <property type="match status" value="1"/>
</dbReference>
<accession>A0A5C5UTW4</accession>
<feature type="binding site" evidence="9">
    <location>
        <position position="260"/>
    </location>
    <ligand>
        <name>Zn(2+)</name>
        <dbReference type="ChEBI" id="CHEBI:29105"/>
        <label>2</label>
    </ligand>
</feature>